<evidence type="ECO:0000313" key="3">
    <source>
        <dbReference type="Proteomes" id="UP000824109"/>
    </source>
</evidence>
<dbReference type="InterPro" id="IPR055999">
    <property type="entry name" value="DUF7577"/>
</dbReference>
<proteinExistence type="predicted"/>
<reference evidence="2" key="2">
    <citation type="journal article" date="2021" name="PeerJ">
        <title>Extensive microbial diversity within the chicken gut microbiome revealed by metagenomics and culture.</title>
        <authorList>
            <person name="Gilroy R."/>
            <person name="Ravi A."/>
            <person name="Getino M."/>
            <person name="Pursley I."/>
            <person name="Horton D.L."/>
            <person name="Alikhan N.F."/>
            <person name="Baker D."/>
            <person name="Gharbi K."/>
            <person name="Hall N."/>
            <person name="Watson M."/>
            <person name="Adriaenssens E.M."/>
            <person name="Foster-Nyarko E."/>
            <person name="Jarju S."/>
            <person name="Secka A."/>
            <person name="Antonio M."/>
            <person name="Oren A."/>
            <person name="Chaudhuri R.R."/>
            <person name="La Ragione R."/>
            <person name="Hildebrand F."/>
            <person name="Pallen M.J."/>
        </authorList>
    </citation>
    <scope>NUCLEOTIDE SEQUENCE</scope>
    <source>
        <strain evidence="2">USAMLcec3-3695</strain>
    </source>
</reference>
<sequence length="169" mass="18974">MDEFFDKLKDGAYKAKGGAERIAKEVAKRTSNAITYTKLTFAVNEAQKKVNDVYTEIGKNMYEKYLEGEGYDDTFTASFEQIDRLMDEISALNEKTAELKNTLKCPECGASNPAEADYCIKCGSHLSHETDDDYEDDIDSAYEEAESLADDDDEDDDDDVIIINAKKPE</sequence>
<evidence type="ECO:0000259" key="1">
    <source>
        <dbReference type="Pfam" id="PF24463"/>
    </source>
</evidence>
<protein>
    <submittedName>
        <fullName evidence="2">Zinc ribbon domain-containing protein</fullName>
    </submittedName>
</protein>
<dbReference type="InterPro" id="IPR038587">
    <property type="entry name" value="Ribosomal_eL40_sf"/>
</dbReference>
<dbReference type="Pfam" id="PF24463">
    <property type="entry name" value="DUF7577"/>
    <property type="match status" value="1"/>
</dbReference>
<accession>A0A9D1SEK1</accession>
<dbReference type="AlphaFoldDB" id="A0A9D1SEK1"/>
<evidence type="ECO:0000313" key="2">
    <source>
        <dbReference type="EMBL" id="HIU57529.1"/>
    </source>
</evidence>
<reference evidence="2" key="1">
    <citation type="submission" date="2020-10" db="EMBL/GenBank/DDBJ databases">
        <authorList>
            <person name="Gilroy R."/>
        </authorList>
    </citation>
    <scope>NUCLEOTIDE SEQUENCE</scope>
    <source>
        <strain evidence="2">USAMLcec3-3695</strain>
    </source>
</reference>
<name>A0A9D1SEK1_9FIRM</name>
<feature type="domain" description="DUF7577" evidence="1">
    <location>
        <begin position="104"/>
        <end position="126"/>
    </location>
</feature>
<comment type="caution">
    <text evidence="2">The sequence shown here is derived from an EMBL/GenBank/DDBJ whole genome shotgun (WGS) entry which is preliminary data.</text>
</comment>
<dbReference type="Gene3D" id="4.10.1060.50">
    <property type="match status" value="1"/>
</dbReference>
<dbReference type="Proteomes" id="UP000824109">
    <property type="component" value="Unassembled WGS sequence"/>
</dbReference>
<organism evidence="2 3">
    <name type="scientific">Candidatus Ornithomonoglobus merdipullorum</name>
    <dbReference type="NCBI Taxonomy" id="2840895"/>
    <lineage>
        <taxon>Bacteria</taxon>
        <taxon>Bacillati</taxon>
        <taxon>Bacillota</taxon>
        <taxon>Clostridia</taxon>
        <taxon>Candidatus Ornithomonoglobus</taxon>
    </lineage>
</organism>
<gene>
    <name evidence="2" type="ORF">IAA61_06920</name>
</gene>
<dbReference type="EMBL" id="DVNB01000072">
    <property type="protein sequence ID" value="HIU57529.1"/>
    <property type="molecule type" value="Genomic_DNA"/>
</dbReference>